<name>A0A9N9BF53_9GLOM</name>
<keyword evidence="2" id="KW-1185">Reference proteome</keyword>
<organism evidence="1 2">
    <name type="scientific">Cetraspora pellucida</name>
    <dbReference type="NCBI Taxonomy" id="1433469"/>
    <lineage>
        <taxon>Eukaryota</taxon>
        <taxon>Fungi</taxon>
        <taxon>Fungi incertae sedis</taxon>
        <taxon>Mucoromycota</taxon>
        <taxon>Glomeromycotina</taxon>
        <taxon>Glomeromycetes</taxon>
        <taxon>Diversisporales</taxon>
        <taxon>Gigasporaceae</taxon>
        <taxon>Cetraspora</taxon>
    </lineage>
</organism>
<proteinExistence type="predicted"/>
<comment type="caution">
    <text evidence="1">The sequence shown here is derived from an EMBL/GenBank/DDBJ whole genome shotgun (WGS) entry which is preliminary data.</text>
</comment>
<evidence type="ECO:0000313" key="2">
    <source>
        <dbReference type="Proteomes" id="UP000789759"/>
    </source>
</evidence>
<dbReference type="EMBL" id="CAJVQA010002979">
    <property type="protein sequence ID" value="CAG8562599.1"/>
    <property type="molecule type" value="Genomic_DNA"/>
</dbReference>
<reference evidence="1" key="1">
    <citation type="submission" date="2021-06" db="EMBL/GenBank/DDBJ databases">
        <authorList>
            <person name="Kallberg Y."/>
            <person name="Tangrot J."/>
            <person name="Rosling A."/>
        </authorList>
    </citation>
    <scope>NUCLEOTIDE SEQUENCE</scope>
    <source>
        <strain evidence="1">FL966</strain>
    </source>
</reference>
<evidence type="ECO:0000313" key="1">
    <source>
        <dbReference type="EMBL" id="CAG8562599.1"/>
    </source>
</evidence>
<gene>
    <name evidence="1" type="ORF">CPELLU_LOCUS5273</name>
</gene>
<dbReference type="AlphaFoldDB" id="A0A9N9BF53"/>
<sequence length="39" mass="4350">MCTFGLELFNVVWLHVAYNLAIRVTSNSSSLSFQSVDPC</sequence>
<dbReference type="Proteomes" id="UP000789759">
    <property type="component" value="Unassembled WGS sequence"/>
</dbReference>
<accession>A0A9N9BF53</accession>
<protein>
    <submittedName>
        <fullName evidence="1">23649_t:CDS:1</fullName>
    </submittedName>
</protein>